<dbReference type="Proteomes" id="UP000046393">
    <property type="component" value="Unplaced"/>
</dbReference>
<dbReference type="GO" id="GO:0071578">
    <property type="term" value="P:zinc ion import across plasma membrane"/>
    <property type="evidence" value="ECO:0007669"/>
    <property type="project" value="TreeGrafter"/>
</dbReference>
<dbReference type="WBParaSite" id="SMUV_0000240301-mRNA-1">
    <property type="protein sequence ID" value="SMUV_0000240301-mRNA-1"/>
    <property type="gene ID" value="SMUV_0000240301"/>
</dbReference>
<feature type="transmembrane region" description="Helical" evidence="6">
    <location>
        <begin position="329"/>
        <end position="350"/>
    </location>
</feature>
<sequence>MIVETELNSVLQHLLMFIVYLIDKYKKIVIVSVWGVGILMVAIISFSSTLGILLLPFLSPIFYEYILTFFVTLGVGTLSGSAIFHLIPEAFELQNYIPNYLHKAAMIVAGVYLFHIVDKTLTIICDFKEVSFLITFLQRSSIQPNSNQSSNKKNFTESPLAVQERKESISSHKSHISPVAWLVIFGDGLHNFIDGLSIGAAFNESFWDGISISVAVLCEELPHELGDCAILINSGMSNKKALIYNLLSASTCFIGYVIGVLVGEMDRNFGQFIFALAGGMFLYISLAGMVLFANYQNMVFISIYSIAFQLPELGEKAEKLLKNNFRRGFGVIVLQFCGLTIGIVIMYLFAEYGSLIKF</sequence>
<evidence type="ECO:0000256" key="5">
    <source>
        <dbReference type="ARBA" id="ARBA00023136"/>
    </source>
</evidence>
<dbReference type="Pfam" id="PF02535">
    <property type="entry name" value="Zip"/>
    <property type="match status" value="1"/>
</dbReference>
<organism evidence="7 8">
    <name type="scientific">Syphacia muris</name>
    <dbReference type="NCBI Taxonomy" id="451379"/>
    <lineage>
        <taxon>Eukaryota</taxon>
        <taxon>Metazoa</taxon>
        <taxon>Ecdysozoa</taxon>
        <taxon>Nematoda</taxon>
        <taxon>Chromadorea</taxon>
        <taxon>Rhabditida</taxon>
        <taxon>Spirurina</taxon>
        <taxon>Oxyuridomorpha</taxon>
        <taxon>Oxyuroidea</taxon>
        <taxon>Oxyuridae</taxon>
        <taxon>Syphacia</taxon>
    </lineage>
</organism>
<dbReference type="InterPro" id="IPR003689">
    <property type="entry name" value="ZIP"/>
</dbReference>
<evidence type="ECO:0000256" key="2">
    <source>
        <dbReference type="ARBA" id="ARBA00006939"/>
    </source>
</evidence>
<evidence type="ECO:0000256" key="1">
    <source>
        <dbReference type="ARBA" id="ARBA00004141"/>
    </source>
</evidence>
<name>A0A0N5ADX6_9BILA</name>
<dbReference type="PANTHER" id="PTHR12191">
    <property type="entry name" value="SOLUTE CARRIER FAMILY 39"/>
    <property type="match status" value="1"/>
</dbReference>
<evidence type="ECO:0000256" key="6">
    <source>
        <dbReference type="SAM" id="Phobius"/>
    </source>
</evidence>
<keyword evidence="7" id="KW-1185">Reference proteome</keyword>
<dbReference type="STRING" id="451379.A0A0N5ADX6"/>
<comment type="subcellular location">
    <subcellularLocation>
        <location evidence="1">Membrane</location>
        <topology evidence="1">Multi-pass membrane protein</topology>
    </subcellularLocation>
</comment>
<keyword evidence="3 6" id="KW-0812">Transmembrane</keyword>
<feature type="transmembrane region" description="Helical" evidence="6">
    <location>
        <begin position="28"/>
        <end position="58"/>
    </location>
</feature>
<protein>
    <submittedName>
        <fullName evidence="8">Zinc transporter ZIP8</fullName>
    </submittedName>
</protein>
<comment type="similarity">
    <text evidence="2">Belongs to the ZIP transporter (TC 2.A.5) family.</text>
</comment>
<accession>A0A0N5ADX6</accession>
<evidence type="ECO:0000256" key="3">
    <source>
        <dbReference type="ARBA" id="ARBA00022692"/>
    </source>
</evidence>
<feature type="transmembrane region" description="Helical" evidence="6">
    <location>
        <begin position="65"/>
        <end position="88"/>
    </location>
</feature>
<evidence type="ECO:0000313" key="8">
    <source>
        <dbReference type="WBParaSite" id="SMUV_0000240301-mRNA-1"/>
    </source>
</evidence>
<keyword evidence="5 6" id="KW-0472">Membrane</keyword>
<dbReference type="GO" id="GO:0005886">
    <property type="term" value="C:plasma membrane"/>
    <property type="evidence" value="ECO:0007669"/>
    <property type="project" value="TreeGrafter"/>
</dbReference>
<dbReference type="GO" id="GO:0005385">
    <property type="term" value="F:zinc ion transmembrane transporter activity"/>
    <property type="evidence" value="ECO:0007669"/>
    <property type="project" value="TreeGrafter"/>
</dbReference>
<dbReference type="GO" id="GO:0030003">
    <property type="term" value="P:intracellular monoatomic cation homeostasis"/>
    <property type="evidence" value="ECO:0007669"/>
    <property type="project" value="TreeGrafter"/>
</dbReference>
<reference evidence="8" key="1">
    <citation type="submission" date="2017-02" db="UniProtKB">
        <authorList>
            <consortium name="WormBaseParasite"/>
        </authorList>
    </citation>
    <scope>IDENTIFICATION</scope>
</reference>
<dbReference type="PANTHER" id="PTHR12191:SF37">
    <property type="entry name" value="ZINC TRANSPORTER FOI"/>
    <property type="match status" value="1"/>
</dbReference>
<feature type="transmembrane region" description="Helical" evidence="6">
    <location>
        <begin position="242"/>
        <end position="263"/>
    </location>
</feature>
<proteinExistence type="inferred from homology"/>
<keyword evidence="4 6" id="KW-1133">Transmembrane helix</keyword>
<evidence type="ECO:0000256" key="4">
    <source>
        <dbReference type="ARBA" id="ARBA00022989"/>
    </source>
</evidence>
<dbReference type="GO" id="GO:0140410">
    <property type="term" value="F:monoatomic cation:bicarbonate symporter activity"/>
    <property type="evidence" value="ECO:0007669"/>
    <property type="project" value="TreeGrafter"/>
</dbReference>
<dbReference type="AlphaFoldDB" id="A0A0N5ADX6"/>
<feature type="transmembrane region" description="Helical" evidence="6">
    <location>
        <begin position="269"/>
        <end position="293"/>
    </location>
</feature>
<dbReference type="InterPro" id="IPR050799">
    <property type="entry name" value="ZIP_Transporter"/>
</dbReference>
<evidence type="ECO:0000313" key="7">
    <source>
        <dbReference type="Proteomes" id="UP000046393"/>
    </source>
</evidence>